<evidence type="ECO:0000313" key="11">
    <source>
        <dbReference type="Proteomes" id="UP000287033"/>
    </source>
</evidence>
<sequence length="105" mass="11246">MFSHTVPPQVSVVPGPRALLEGDSDALAATCTASGSSPPATVRWESEVPGAQEEVTSHNANDTVTISSSFYLDPVRAMQGHRLTCLVNHSTFSRPSRLGYTLNIY</sequence>
<feature type="domain" description="Ig-like" evidence="9">
    <location>
        <begin position="8"/>
        <end position="101"/>
    </location>
</feature>
<evidence type="ECO:0000256" key="3">
    <source>
        <dbReference type="ARBA" id="ARBA00022729"/>
    </source>
</evidence>
<dbReference type="InterPro" id="IPR013162">
    <property type="entry name" value="CD80_C2-set"/>
</dbReference>
<keyword evidence="8" id="KW-0325">Glycoprotein</keyword>
<evidence type="ECO:0000313" key="10">
    <source>
        <dbReference type="EMBL" id="GCC47100.1"/>
    </source>
</evidence>
<evidence type="ECO:0000256" key="6">
    <source>
        <dbReference type="ARBA" id="ARBA00023136"/>
    </source>
</evidence>
<accession>A0A401TWV0</accession>
<feature type="non-terminal residue" evidence="10">
    <location>
        <position position="105"/>
    </location>
</feature>
<dbReference type="InterPro" id="IPR051427">
    <property type="entry name" value="Nectin/Nectin-like"/>
</dbReference>
<dbReference type="GO" id="GO:0005912">
    <property type="term" value="C:adherens junction"/>
    <property type="evidence" value="ECO:0007669"/>
    <property type="project" value="TreeGrafter"/>
</dbReference>
<dbReference type="Proteomes" id="UP000287033">
    <property type="component" value="Unassembled WGS sequence"/>
</dbReference>
<gene>
    <name evidence="10" type="ORF">chiPu_0031269</name>
</gene>
<keyword evidence="6" id="KW-0472">Membrane</keyword>
<comment type="caution">
    <text evidence="10">The sequence shown here is derived from an EMBL/GenBank/DDBJ whole genome shotgun (WGS) entry which is preliminary data.</text>
</comment>
<evidence type="ECO:0000256" key="1">
    <source>
        <dbReference type="ARBA" id="ARBA00004370"/>
    </source>
</evidence>
<keyword evidence="11" id="KW-1185">Reference proteome</keyword>
<reference evidence="10 11" key="1">
    <citation type="journal article" date="2018" name="Nat. Ecol. Evol.">
        <title>Shark genomes provide insights into elasmobranch evolution and the origin of vertebrates.</title>
        <authorList>
            <person name="Hara Y"/>
            <person name="Yamaguchi K"/>
            <person name="Onimaru K"/>
            <person name="Kadota M"/>
            <person name="Koyanagi M"/>
            <person name="Keeley SD"/>
            <person name="Tatsumi K"/>
            <person name="Tanaka K"/>
            <person name="Motone F"/>
            <person name="Kageyama Y"/>
            <person name="Nozu R"/>
            <person name="Adachi N"/>
            <person name="Nishimura O"/>
            <person name="Nakagawa R"/>
            <person name="Tanegashima C"/>
            <person name="Kiyatake I"/>
            <person name="Matsumoto R"/>
            <person name="Murakumo K"/>
            <person name="Nishida K"/>
            <person name="Terakita A"/>
            <person name="Kuratani S"/>
            <person name="Sato K"/>
            <person name="Hyodo S Kuraku.S."/>
        </authorList>
    </citation>
    <scope>NUCLEOTIDE SEQUENCE [LARGE SCALE GENOMIC DNA]</scope>
</reference>
<dbReference type="Gene3D" id="2.60.40.10">
    <property type="entry name" value="Immunoglobulins"/>
    <property type="match status" value="1"/>
</dbReference>
<organism evidence="10 11">
    <name type="scientific">Chiloscyllium punctatum</name>
    <name type="common">Brownbanded bambooshark</name>
    <name type="synonym">Hemiscyllium punctatum</name>
    <dbReference type="NCBI Taxonomy" id="137246"/>
    <lineage>
        <taxon>Eukaryota</taxon>
        <taxon>Metazoa</taxon>
        <taxon>Chordata</taxon>
        <taxon>Craniata</taxon>
        <taxon>Vertebrata</taxon>
        <taxon>Chondrichthyes</taxon>
        <taxon>Elasmobranchii</taxon>
        <taxon>Galeomorphii</taxon>
        <taxon>Galeoidea</taxon>
        <taxon>Orectolobiformes</taxon>
        <taxon>Hemiscylliidae</taxon>
        <taxon>Chiloscyllium</taxon>
    </lineage>
</organism>
<dbReference type="GO" id="GO:0007157">
    <property type="term" value="P:heterophilic cell-cell adhesion via plasma membrane cell adhesion molecules"/>
    <property type="evidence" value="ECO:0007669"/>
    <property type="project" value="TreeGrafter"/>
</dbReference>
<evidence type="ECO:0000256" key="8">
    <source>
        <dbReference type="ARBA" id="ARBA00023180"/>
    </source>
</evidence>
<dbReference type="EMBL" id="BEZZ01205683">
    <property type="protein sequence ID" value="GCC47100.1"/>
    <property type="molecule type" value="Genomic_DNA"/>
</dbReference>
<evidence type="ECO:0000256" key="2">
    <source>
        <dbReference type="ARBA" id="ARBA00007810"/>
    </source>
</evidence>
<dbReference type="GO" id="GO:0016020">
    <property type="term" value="C:membrane"/>
    <property type="evidence" value="ECO:0007669"/>
    <property type="project" value="UniProtKB-SubCell"/>
</dbReference>
<dbReference type="OrthoDB" id="8872282at2759"/>
<dbReference type="PANTHER" id="PTHR23277:SF108">
    <property type="entry name" value="FASCICLIN-3"/>
    <property type="match status" value="1"/>
</dbReference>
<dbReference type="PANTHER" id="PTHR23277">
    <property type="entry name" value="NECTIN-RELATED"/>
    <property type="match status" value="1"/>
</dbReference>
<evidence type="ECO:0000256" key="7">
    <source>
        <dbReference type="ARBA" id="ARBA00023157"/>
    </source>
</evidence>
<evidence type="ECO:0000256" key="4">
    <source>
        <dbReference type="ARBA" id="ARBA00022737"/>
    </source>
</evidence>
<comment type="similarity">
    <text evidence="2">Belongs to the nectin family.</text>
</comment>
<evidence type="ECO:0000259" key="9">
    <source>
        <dbReference type="PROSITE" id="PS50835"/>
    </source>
</evidence>
<comment type="subcellular location">
    <subcellularLocation>
        <location evidence="1">Membrane</location>
    </subcellularLocation>
</comment>
<keyword evidence="7" id="KW-1015">Disulfide bond</keyword>
<proteinExistence type="inferred from homology"/>
<evidence type="ECO:0000256" key="5">
    <source>
        <dbReference type="ARBA" id="ARBA00022889"/>
    </source>
</evidence>
<dbReference type="AlphaFoldDB" id="A0A401TWV0"/>
<keyword evidence="3" id="KW-0732">Signal</keyword>
<protein>
    <recommendedName>
        <fullName evidence="9">Ig-like domain-containing protein</fullName>
    </recommendedName>
</protein>
<dbReference type="InterPro" id="IPR007110">
    <property type="entry name" value="Ig-like_dom"/>
</dbReference>
<dbReference type="Pfam" id="PF08205">
    <property type="entry name" value="C2-set_2"/>
    <property type="match status" value="1"/>
</dbReference>
<keyword evidence="4" id="KW-0677">Repeat</keyword>
<dbReference type="InterPro" id="IPR013783">
    <property type="entry name" value="Ig-like_fold"/>
</dbReference>
<dbReference type="PROSITE" id="PS50835">
    <property type="entry name" value="IG_LIKE"/>
    <property type="match status" value="1"/>
</dbReference>
<dbReference type="InterPro" id="IPR036179">
    <property type="entry name" value="Ig-like_dom_sf"/>
</dbReference>
<dbReference type="SUPFAM" id="SSF48726">
    <property type="entry name" value="Immunoglobulin"/>
    <property type="match status" value="1"/>
</dbReference>
<name>A0A401TWV0_CHIPU</name>
<dbReference type="GO" id="GO:0007156">
    <property type="term" value="P:homophilic cell adhesion via plasma membrane adhesion molecules"/>
    <property type="evidence" value="ECO:0007669"/>
    <property type="project" value="TreeGrafter"/>
</dbReference>
<keyword evidence="5" id="KW-0130">Cell adhesion</keyword>
<dbReference type="STRING" id="137246.A0A401TWV0"/>